<keyword evidence="1" id="KW-1133">Transmembrane helix</keyword>
<dbReference type="EMBL" id="JAYWLC010000004">
    <property type="protein sequence ID" value="MER5171571.1"/>
    <property type="molecule type" value="Genomic_DNA"/>
</dbReference>
<keyword evidence="1" id="KW-0472">Membrane</keyword>
<dbReference type="Pfam" id="PF10129">
    <property type="entry name" value="OpgC_C"/>
    <property type="match status" value="1"/>
</dbReference>
<reference evidence="2 3" key="2">
    <citation type="submission" date="2024-06" db="EMBL/GenBank/DDBJ databases">
        <title>Thioclava kandeliae sp. nov. from a rhizosphere soil sample of Kandelia candel in a mangrove.</title>
        <authorList>
            <person name="Mu T."/>
        </authorList>
    </citation>
    <scope>NUCLEOTIDE SEQUENCE [LARGE SCALE GENOMIC DNA]</scope>
    <source>
        <strain evidence="2 3">CPCC 100088</strain>
    </source>
</reference>
<keyword evidence="3" id="KW-1185">Reference proteome</keyword>
<feature type="transmembrane region" description="Helical" evidence="1">
    <location>
        <begin position="44"/>
        <end position="60"/>
    </location>
</feature>
<gene>
    <name evidence="2" type="primary">opgC</name>
    <name evidence="2" type="ORF">VSX56_07260</name>
</gene>
<proteinExistence type="predicted"/>
<dbReference type="PANTHER" id="PTHR38592:SF3">
    <property type="entry name" value="BLL4819 PROTEIN"/>
    <property type="match status" value="1"/>
</dbReference>
<feature type="transmembrane region" description="Helical" evidence="1">
    <location>
        <begin position="135"/>
        <end position="153"/>
    </location>
</feature>
<dbReference type="PANTHER" id="PTHR38592">
    <property type="entry name" value="BLL4819 PROTEIN"/>
    <property type="match status" value="1"/>
</dbReference>
<name>A0ABV1SGB0_9RHOB</name>
<sequence length="390" mass="43735">MRFQIIDGFRGFFLFFMVWMHSAAVFHSDLHYISHHSLGWVEDAQGFVFFSGLVIGLVFMKRLVKSGERGLWALVRKRVKTIYIAHLLVLVAAFVALWVAGPDTRTDMFTYFAQAPFGNVLAGVFLMGRITYADILPMYLVFILFTPAALYLVREGRTMLLLAICFALWGGAQTGVVEFFWRKLGDVSGLTEDGVRLGIFFNRFAWQALYFGGLAIGANMALGRFDPAMFKDPRWRPVAMVCLMLAGLFAGCDLLQTIMGLKAEQERNILDAVYVANFLADLGIMTWLLTAGLSDGNAVLRTVAHAFRRLFTWRPLVFLGRHSLQVYAWHAIGLWLLALAVGPTEALSQLDRAILVVAMSATLWPVAWLNARWQSFRAMRRAGGQSVPAE</sequence>
<feature type="transmembrane region" description="Helical" evidence="1">
    <location>
        <begin position="204"/>
        <end position="225"/>
    </location>
</feature>
<feature type="transmembrane region" description="Helical" evidence="1">
    <location>
        <begin position="81"/>
        <end position="101"/>
    </location>
</feature>
<organism evidence="2 3">
    <name type="scientific">Thioclava kandeliae</name>
    <dbReference type="NCBI Taxonomy" id="3070818"/>
    <lineage>
        <taxon>Bacteria</taxon>
        <taxon>Pseudomonadati</taxon>
        <taxon>Pseudomonadota</taxon>
        <taxon>Alphaproteobacteria</taxon>
        <taxon>Rhodobacterales</taxon>
        <taxon>Paracoccaceae</taxon>
        <taxon>Thioclava</taxon>
    </lineage>
</organism>
<dbReference type="RefSeq" id="WP_350935988.1">
    <property type="nucleotide sequence ID" value="NZ_JAYWLC010000004.1"/>
</dbReference>
<comment type="caution">
    <text evidence="2">The sequence shown here is derived from an EMBL/GenBank/DDBJ whole genome shotgun (WGS) entry which is preliminary data.</text>
</comment>
<feature type="transmembrane region" description="Helical" evidence="1">
    <location>
        <begin position="237"/>
        <end position="258"/>
    </location>
</feature>
<dbReference type="Proteomes" id="UP001438953">
    <property type="component" value="Unassembled WGS sequence"/>
</dbReference>
<feature type="transmembrane region" description="Helical" evidence="1">
    <location>
        <begin position="353"/>
        <end position="371"/>
    </location>
</feature>
<dbReference type="InterPro" id="IPR014550">
    <property type="entry name" value="UCP028704_OpgC"/>
</dbReference>
<reference evidence="2 3" key="1">
    <citation type="submission" date="2024-01" db="EMBL/GenBank/DDBJ databases">
        <authorList>
            <person name="Deng Y."/>
            <person name="Su J."/>
        </authorList>
    </citation>
    <scope>NUCLEOTIDE SEQUENCE [LARGE SCALE GENOMIC DNA]</scope>
    <source>
        <strain evidence="2 3">CPCC 100088</strain>
    </source>
</reference>
<feature type="transmembrane region" description="Helical" evidence="1">
    <location>
        <begin position="324"/>
        <end position="341"/>
    </location>
</feature>
<evidence type="ECO:0000256" key="1">
    <source>
        <dbReference type="SAM" id="Phobius"/>
    </source>
</evidence>
<accession>A0ABV1SGB0</accession>
<feature type="transmembrane region" description="Helical" evidence="1">
    <location>
        <begin position="160"/>
        <end position="181"/>
    </location>
</feature>
<feature type="transmembrane region" description="Helical" evidence="1">
    <location>
        <begin position="12"/>
        <end position="32"/>
    </location>
</feature>
<evidence type="ECO:0000313" key="2">
    <source>
        <dbReference type="EMBL" id="MER5171571.1"/>
    </source>
</evidence>
<keyword evidence="1" id="KW-0812">Transmembrane</keyword>
<evidence type="ECO:0000313" key="3">
    <source>
        <dbReference type="Proteomes" id="UP001438953"/>
    </source>
</evidence>
<protein>
    <submittedName>
        <fullName evidence="2">OpgC domain-containing protein</fullName>
    </submittedName>
</protein>
<feature type="transmembrane region" description="Helical" evidence="1">
    <location>
        <begin position="278"/>
        <end position="303"/>
    </location>
</feature>